<reference evidence="2 3" key="2">
    <citation type="submission" date="2024-07" db="EMBL/GenBank/DDBJ databases">
        <authorList>
            <person name="Akdeniz Z."/>
        </authorList>
    </citation>
    <scope>NUCLEOTIDE SEQUENCE [LARGE SCALE GENOMIC DNA]</scope>
</reference>
<dbReference type="Proteomes" id="UP001642409">
    <property type="component" value="Unassembled WGS sequence"/>
</dbReference>
<dbReference type="EMBL" id="CAXDID020000191">
    <property type="protein sequence ID" value="CAL6052195.1"/>
    <property type="molecule type" value="Genomic_DNA"/>
</dbReference>
<reference evidence="1" key="1">
    <citation type="submission" date="2023-06" db="EMBL/GenBank/DDBJ databases">
        <authorList>
            <person name="Kurt Z."/>
        </authorList>
    </citation>
    <scope>NUCLEOTIDE SEQUENCE</scope>
</reference>
<evidence type="ECO:0000313" key="3">
    <source>
        <dbReference type="Proteomes" id="UP001642409"/>
    </source>
</evidence>
<name>A0AA86PH42_9EUKA</name>
<comment type="caution">
    <text evidence="1">The sequence shown here is derived from an EMBL/GenBank/DDBJ whole genome shotgun (WGS) entry which is preliminary data.</text>
</comment>
<proteinExistence type="predicted"/>
<sequence length="353" mass="42262">MAYQELQIMDLHLDNSSELIFYKQPKYVESTQSLKKTFSLPQSLSYENAKSPKRISKKYISKNSIYYYKKVSDAIQKSRSNSPTKVENTIQDISTSKNELIVSLQDDSDQDTAQHLQYAKIVENVIKKSKQKIFTDAEMKNMFKQLDFQFSKITEYSQVLLDRYEYQTVDYNQLLLEVTRDKYKASNVKQYIKAYTNETIQNIQKLIQLREEQLQLEWQLGPFYDKTIKFERMNYDFYLQMGSLEQLKQLHNYIFMRRKELIILLFQYPLSIKETCKHYILSSEFYIDHLIEKAEHDQDSLEEGEMQKIEDQILLEKRFQEEIPNMLDKQSIKELAKEIAQSRFYYEATITNK</sequence>
<gene>
    <name evidence="1" type="ORF">HINF_LOCUS23377</name>
    <name evidence="2" type="ORF">HINF_LOCUS44731</name>
</gene>
<evidence type="ECO:0000313" key="1">
    <source>
        <dbReference type="EMBL" id="CAI9935732.1"/>
    </source>
</evidence>
<dbReference type="AlphaFoldDB" id="A0AA86PH42"/>
<dbReference type="EMBL" id="CATOUU010000623">
    <property type="protein sequence ID" value="CAI9935732.1"/>
    <property type="molecule type" value="Genomic_DNA"/>
</dbReference>
<accession>A0AA86PH42</accession>
<organism evidence="1">
    <name type="scientific">Hexamita inflata</name>
    <dbReference type="NCBI Taxonomy" id="28002"/>
    <lineage>
        <taxon>Eukaryota</taxon>
        <taxon>Metamonada</taxon>
        <taxon>Diplomonadida</taxon>
        <taxon>Hexamitidae</taxon>
        <taxon>Hexamitinae</taxon>
        <taxon>Hexamita</taxon>
    </lineage>
</organism>
<protein>
    <submittedName>
        <fullName evidence="2">Hypothetical_protein</fullName>
    </submittedName>
</protein>
<keyword evidence="3" id="KW-1185">Reference proteome</keyword>
<evidence type="ECO:0000313" key="2">
    <source>
        <dbReference type="EMBL" id="CAL6052195.1"/>
    </source>
</evidence>